<dbReference type="AlphaFoldDB" id="A0A9J6RMB8"/>
<reference evidence="2 3" key="1">
    <citation type="submission" date="2022-12" db="EMBL/GenBank/DDBJ databases">
        <title>Dasania phycosphaerae sp. nov., isolated from particulate material of the south coast of Korea.</title>
        <authorList>
            <person name="Jiang Y."/>
        </authorList>
    </citation>
    <scope>NUCLEOTIDE SEQUENCE [LARGE SCALE GENOMIC DNA]</scope>
    <source>
        <strain evidence="2 3">GY-19</strain>
    </source>
</reference>
<evidence type="ECO:0000313" key="2">
    <source>
        <dbReference type="EMBL" id="MCZ0865659.1"/>
    </source>
</evidence>
<feature type="domain" description="Type II secretion system protein GspB C-terminal" evidence="1">
    <location>
        <begin position="171"/>
        <end position="229"/>
    </location>
</feature>
<keyword evidence="3" id="KW-1185">Reference proteome</keyword>
<comment type="caution">
    <text evidence="2">The sequence shown here is derived from an EMBL/GenBank/DDBJ whole genome shotgun (WGS) entry which is preliminary data.</text>
</comment>
<dbReference type="Pfam" id="PF16537">
    <property type="entry name" value="T2SSB"/>
    <property type="match status" value="1"/>
</dbReference>
<proteinExistence type="predicted"/>
<gene>
    <name evidence="2" type="ORF">O0V09_10625</name>
</gene>
<sequence>MSLILEALNRADRDRSAAENSPNLQAAAINIVPEDERSYHKPLIAIAVALLAALGWYYFTGEANNHIHNLEISHKEPAAAPALKPTTSQAIHKPTLVSDAQPAQKQPVAPAAQNNNPAIAQLYKTQQAPKNTTAEASATINSSANIAPKRHKTAKLPPFLSNLPINLQKNIPTLDYDQHIYLANQQSYVEINNKIIKEGAAINSDLSLESIQENFIILRYQNTRFRLGALNSWVNFQ</sequence>
<dbReference type="GO" id="GO:0015627">
    <property type="term" value="C:type II protein secretion system complex"/>
    <property type="evidence" value="ECO:0007669"/>
    <property type="project" value="InterPro"/>
</dbReference>
<dbReference type="InterPro" id="IPR032389">
    <property type="entry name" value="GspB_C"/>
</dbReference>
<protein>
    <submittedName>
        <fullName evidence="2">General secretion pathway protein GspB</fullName>
    </submittedName>
</protein>
<evidence type="ECO:0000259" key="1">
    <source>
        <dbReference type="Pfam" id="PF16537"/>
    </source>
</evidence>
<dbReference type="EMBL" id="JAPTGG010000008">
    <property type="protein sequence ID" value="MCZ0865659.1"/>
    <property type="molecule type" value="Genomic_DNA"/>
</dbReference>
<dbReference type="Proteomes" id="UP001069090">
    <property type="component" value="Unassembled WGS sequence"/>
</dbReference>
<accession>A0A9J6RMB8</accession>
<name>A0A9J6RMB8_9GAMM</name>
<evidence type="ECO:0000313" key="3">
    <source>
        <dbReference type="Proteomes" id="UP001069090"/>
    </source>
</evidence>
<organism evidence="2 3">
    <name type="scientific">Dasania phycosphaerae</name>
    <dbReference type="NCBI Taxonomy" id="2950436"/>
    <lineage>
        <taxon>Bacteria</taxon>
        <taxon>Pseudomonadati</taxon>
        <taxon>Pseudomonadota</taxon>
        <taxon>Gammaproteobacteria</taxon>
        <taxon>Cellvibrionales</taxon>
        <taxon>Spongiibacteraceae</taxon>
        <taxon>Dasania</taxon>
    </lineage>
</organism>
<dbReference type="RefSeq" id="WP_258331804.1">
    <property type="nucleotide sequence ID" value="NZ_JAPTGG010000008.1"/>
</dbReference>